<organism evidence="2 3">
    <name type="scientific">Hondaea fermentalgiana</name>
    <dbReference type="NCBI Taxonomy" id="2315210"/>
    <lineage>
        <taxon>Eukaryota</taxon>
        <taxon>Sar</taxon>
        <taxon>Stramenopiles</taxon>
        <taxon>Bigyra</taxon>
        <taxon>Labyrinthulomycetes</taxon>
        <taxon>Thraustochytrida</taxon>
        <taxon>Thraustochytriidae</taxon>
        <taxon>Hondaea</taxon>
    </lineage>
</organism>
<evidence type="ECO:0000313" key="3">
    <source>
        <dbReference type="Proteomes" id="UP000241890"/>
    </source>
</evidence>
<proteinExistence type="predicted"/>
<dbReference type="OrthoDB" id="551993at2759"/>
<keyword evidence="3" id="KW-1185">Reference proteome</keyword>
<name>A0A2R5G1L5_9STRA</name>
<dbReference type="InParanoid" id="A0A2R5G1L5"/>
<sequence length="544" mass="60872">MSVSDGVKALKELAALVDLKTLEAKDAERKCAGKDSSDETTDSEIDDLRSIYNGVAAYEQEAQLGATAKSNDEEKSIEQESKSAERPESSGIQAESIMDAIEAKLEFRAICSTCTWFLKIAAGNALPDLCCIENAALDFEGFVDLLESCKTIEDHRSKTSSTISPVLIEVLLTHKPTDTMHGEWPIPAFHRITHAQVAALAKAWGINPESEPRLLWIVLQALQTPLPPGWQVLHPLGSLHPLFRNVDTKEERDDHPGTSYFKELVQHERQQIEQLQRYSALDADLDPAMAWIHFTFPYKIKAEDGSQYRAQVSYYYNFAAGKGQGMAPTLEQGVVLSDENGLLHSKTSQSFHVRQNLEKGVFANKRTKPSKHGSKPETLCFKSWWNDGRARADKVVRRHIDIYFHVDSGNFQVIIEGAEKVYTLSHGVGRHGTLEAWDLFVGAKINILGRSTTLMQASSETVSWNESQAAELIAVRERLRKELRKYDCSMQRGALAKDCKALSRGGHNLRAYMIEIKMLGDNLAQYRPKVAQKIVQNTQIILLH</sequence>
<dbReference type="AlphaFoldDB" id="A0A2R5G1L5"/>
<dbReference type="Gene3D" id="3.30.1470.10">
    <property type="entry name" value="Photosystem I PsaD, reaction center subunit II"/>
    <property type="match status" value="1"/>
</dbReference>
<feature type="compositionally biased region" description="Basic and acidic residues" evidence="1">
    <location>
        <begin position="70"/>
        <end position="88"/>
    </location>
</feature>
<protein>
    <submittedName>
        <fullName evidence="2">Centrosomal protein of 164 kDa</fullName>
    </submittedName>
</protein>
<accession>A0A2R5G1L5</accession>
<reference evidence="2 3" key="1">
    <citation type="submission" date="2017-12" db="EMBL/GenBank/DDBJ databases">
        <title>Sequencing, de novo assembly and annotation of complete genome of a new Thraustochytrid species, strain FCC1311.</title>
        <authorList>
            <person name="Sedici K."/>
            <person name="Godart F."/>
            <person name="Aiese Cigliano R."/>
            <person name="Sanseverino W."/>
            <person name="Barakat M."/>
            <person name="Ortet P."/>
            <person name="Marechal E."/>
            <person name="Cagnac O."/>
            <person name="Amato A."/>
        </authorList>
    </citation>
    <scope>NUCLEOTIDE SEQUENCE [LARGE SCALE GENOMIC DNA]</scope>
</reference>
<gene>
    <name evidence="2" type="ORF">FCC1311_011002</name>
</gene>
<evidence type="ECO:0000256" key="1">
    <source>
        <dbReference type="SAM" id="MobiDB-lite"/>
    </source>
</evidence>
<comment type="caution">
    <text evidence="2">The sequence shown here is derived from an EMBL/GenBank/DDBJ whole genome shotgun (WGS) entry which is preliminary data.</text>
</comment>
<dbReference type="EMBL" id="BEYU01000009">
    <property type="protein sequence ID" value="GBG24882.1"/>
    <property type="molecule type" value="Genomic_DNA"/>
</dbReference>
<dbReference type="Proteomes" id="UP000241890">
    <property type="component" value="Unassembled WGS sequence"/>
</dbReference>
<evidence type="ECO:0000313" key="2">
    <source>
        <dbReference type="EMBL" id="GBG24882.1"/>
    </source>
</evidence>
<feature type="region of interest" description="Disordered" evidence="1">
    <location>
        <begin position="64"/>
        <end position="92"/>
    </location>
</feature>